<name>A0AAD1ULP7_EUPCR</name>
<dbReference type="EMBL" id="CAMPGE010010279">
    <property type="protein sequence ID" value="CAI2369127.1"/>
    <property type="molecule type" value="Genomic_DNA"/>
</dbReference>
<dbReference type="AlphaFoldDB" id="A0AAD1ULP7"/>
<sequence>MSFGILAFCIGENFWNVRALHFIIFQDCLFIIFSILPAMGQVFMNERIQIFNFHCSVIALHTINGIILVITGRDKVDQQFFVSVACLVFIGCIFSICVAIMLSIAYFSGDFEAIFDEQFLNIEGSNHERRLDENFMEEFENINTVIYKKYMNLKEKMCPICLCEYSEDDPIKVLPGCYHGFHHECIKNWFKNQLKCPFCRIEINSEQIRRDKDMTEDELLRRIKRTDSFLTIGSKRCCSEKEVRIKEVVEEEKTKSLVRSSSRLIEETKRSNPTAFKIPCKILNKTKKKSSTEERKLVIEEEKVTVNPKFRLSTIKETYFSEDDKSNRNIQDYKTIAKKLDLPSNTKRNISSNPKLDSKDSLDEHYAPGTLFNQHGYDSQIIKRSGEYFEFEDECL</sequence>
<organism evidence="13 14">
    <name type="scientific">Euplotes crassus</name>
    <dbReference type="NCBI Taxonomy" id="5936"/>
    <lineage>
        <taxon>Eukaryota</taxon>
        <taxon>Sar</taxon>
        <taxon>Alveolata</taxon>
        <taxon>Ciliophora</taxon>
        <taxon>Intramacronucleata</taxon>
        <taxon>Spirotrichea</taxon>
        <taxon>Hypotrichia</taxon>
        <taxon>Euplotida</taxon>
        <taxon>Euplotidae</taxon>
        <taxon>Moneuplotes</taxon>
    </lineage>
</organism>
<dbReference type="InterPro" id="IPR001841">
    <property type="entry name" value="Znf_RING"/>
</dbReference>
<keyword evidence="14" id="KW-1185">Reference proteome</keyword>
<feature type="domain" description="RING-type" evidence="12">
    <location>
        <begin position="158"/>
        <end position="200"/>
    </location>
</feature>
<comment type="caution">
    <text evidence="13">The sequence shown here is derived from an EMBL/GenBank/DDBJ whole genome shotgun (WGS) entry which is preliminary data.</text>
</comment>
<evidence type="ECO:0000256" key="11">
    <source>
        <dbReference type="SAM" id="Phobius"/>
    </source>
</evidence>
<dbReference type="SUPFAM" id="SSF57850">
    <property type="entry name" value="RING/U-box"/>
    <property type="match status" value="1"/>
</dbReference>
<keyword evidence="4 11" id="KW-0812">Transmembrane</keyword>
<feature type="transmembrane region" description="Helical" evidence="11">
    <location>
        <begin position="20"/>
        <end position="39"/>
    </location>
</feature>
<evidence type="ECO:0000259" key="12">
    <source>
        <dbReference type="PROSITE" id="PS50089"/>
    </source>
</evidence>
<evidence type="ECO:0000256" key="5">
    <source>
        <dbReference type="ARBA" id="ARBA00022723"/>
    </source>
</evidence>
<comment type="pathway">
    <text evidence="2">Protein modification; protein ubiquitination.</text>
</comment>
<dbReference type="InterPro" id="IPR044600">
    <property type="entry name" value="ATL1/ATL16-like"/>
</dbReference>
<dbReference type="PANTHER" id="PTHR46913:SF1">
    <property type="entry name" value="RING-H2 FINGER PROTEIN ATL16"/>
    <property type="match status" value="1"/>
</dbReference>
<dbReference type="GO" id="GO:0016020">
    <property type="term" value="C:membrane"/>
    <property type="evidence" value="ECO:0007669"/>
    <property type="project" value="UniProtKB-SubCell"/>
</dbReference>
<dbReference type="Gene3D" id="3.30.40.10">
    <property type="entry name" value="Zinc/RING finger domain, C3HC4 (zinc finger)"/>
    <property type="match status" value="1"/>
</dbReference>
<dbReference type="GO" id="GO:0016740">
    <property type="term" value="F:transferase activity"/>
    <property type="evidence" value="ECO:0007669"/>
    <property type="project" value="UniProtKB-KW"/>
</dbReference>
<keyword evidence="8 11" id="KW-1133">Transmembrane helix</keyword>
<evidence type="ECO:0000256" key="1">
    <source>
        <dbReference type="ARBA" id="ARBA00004167"/>
    </source>
</evidence>
<dbReference type="Proteomes" id="UP001295684">
    <property type="component" value="Unassembled WGS sequence"/>
</dbReference>
<dbReference type="GO" id="GO:0016567">
    <property type="term" value="P:protein ubiquitination"/>
    <property type="evidence" value="ECO:0007669"/>
    <property type="project" value="InterPro"/>
</dbReference>
<keyword evidence="3" id="KW-0808">Transferase</keyword>
<evidence type="ECO:0000313" key="13">
    <source>
        <dbReference type="EMBL" id="CAI2369127.1"/>
    </source>
</evidence>
<reference evidence="13" key="1">
    <citation type="submission" date="2023-07" db="EMBL/GenBank/DDBJ databases">
        <authorList>
            <consortium name="AG Swart"/>
            <person name="Singh M."/>
            <person name="Singh A."/>
            <person name="Seah K."/>
            <person name="Emmerich C."/>
        </authorList>
    </citation>
    <scope>NUCLEOTIDE SEQUENCE</scope>
    <source>
        <strain evidence="13">DP1</strain>
    </source>
</reference>
<feature type="transmembrane region" description="Helical" evidence="11">
    <location>
        <begin position="51"/>
        <end position="70"/>
    </location>
</feature>
<evidence type="ECO:0000256" key="2">
    <source>
        <dbReference type="ARBA" id="ARBA00004906"/>
    </source>
</evidence>
<comment type="subcellular location">
    <subcellularLocation>
        <location evidence="1">Membrane</location>
        <topology evidence="1">Single-pass membrane protein</topology>
    </subcellularLocation>
</comment>
<evidence type="ECO:0000313" key="14">
    <source>
        <dbReference type="Proteomes" id="UP001295684"/>
    </source>
</evidence>
<keyword evidence="6 10" id="KW-0863">Zinc-finger</keyword>
<accession>A0AAD1ULP7</accession>
<evidence type="ECO:0000256" key="7">
    <source>
        <dbReference type="ARBA" id="ARBA00022833"/>
    </source>
</evidence>
<protein>
    <recommendedName>
        <fullName evidence="12">RING-type domain-containing protein</fullName>
    </recommendedName>
</protein>
<evidence type="ECO:0000256" key="6">
    <source>
        <dbReference type="ARBA" id="ARBA00022771"/>
    </source>
</evidence>
<evidence type="ECO:0000256" key="3">
    <source>
        <dbReference type="ARBA" id="ARBA00022679"/>
    </source>
</evidence>
<dbReference type="SMART" id="SM00184">
    <property type="entry name" value="RING"/>
    <property type="match status" value="1"/>
</dbReference>
<evidence type="ECO:0000256" key="9">
    <source>
        <dbReference type="ARBA" id="ARBA00023136"/>
    </source>
</evidence>
<dbReference type="PANTHER" id="PTHR46913">
    <property type="entry name" value="RING-H2 FINGER PROTEIN ATL16"/>
    <property type="match status" value="1"/>
</dbReference>
<keyword evidence="5" id="KW-0479">Metal-binding</keyword>
<evidence type="ECO:0000256" key="4">
    <source>
        <dbReference type="ARBA" id="ARBA00022692"/>
    </source>
</evidence>
<feature type="transmembrane region" description="Helical" evidence="11">
    <location>
        <begin position="82"/>
        <end position="107"/>
    </location>
</feature>
<dbReference type="InterPro" id="IPR013083">
    <property type="entry name" value="Znf_RING/FYVE/PHD"/>
</dbReference>
<evidence type="ECO:0000256" key="10">
    <source>
        <dbReference type="PROSITE-ProRule" id="PRU00175"/>
    </source>
</evidence>
<dbReference type="GO" id="GO:0008270">
    <property type="term" value="F:zinc ion binding"/>
    <property type="evidence" value="ECO:0007669"/>
    <property type="project" value="UniProtKB-KW"/>
</dbReference>
<proteinExistence type="predicted"/>
<dbReference type="Pfam" id="PF13639">
    <property type="entry name" value="zf-RING_2"/>
    <property type="match status" value="1"/>
</dbReference>
<keyword evidence="9 11" id="KW-0472">Membrane</keyword>
<gene>
    <name evidence="13" type="ORF">ECRASSUSDP1_LOCUS10425</name>
</gene>
<dbReference type="PROSITE" id="PS50089">
    <property type="entry name" value="ZF_RING_2"/>
    <property type="match status" value="1"/>
</dbReference>
<evidence type="ECO:0000256" key="8">
    <source>
        <dbReference type="ARBA" id="ARBA00022989"/>
    </source>
</evidence>
<keyword evidence="7" id="KW-0862">Zinc</keyword>